<feature type="compositionally biased region" description="Polar residues" evidence="8">
    <location>
        <begin position="775"/>
        <end position="791"/>
    </location>
</feature>
<feature type="compositionally biased region" description="Basic and acidic residues" evidence="8">
    <location>
        <begin position="257"/>
        <end position="275"/>
    </location>
</feature>
<dbReference type="PROSITE" id="PS50011">
    <property type="entry name" value="PROTEIN_KINASE_DOM"/>
    <property type="match status" value="1"/>
</dbReference>
<dbReference type="Gene3D" id="3.30.200.20">
    <property type="entry name" value="Phosphorylase Kinase, domain 1"/>
    <property type="match status" value="1"/>
</dbReference>
<sequence length="999" mass="109049">MGVKGREKADTKSWKKAFKPKQDGEKKERHSTKGRDFPSFGGSAAKGGIGGKGNWGGVEDELRVEDDVHRDFELGQDEAVSERVPLDFRFSEAFHSPFAMDEDEHEDEQHSGGHFGSMLPTSMSERQVKPVSHALRDRAPRLSISSSFERDSDEEVIHDDVESVTLLPPCSVSEFELDVGVGSPKLPTLAQSPSHLPRTPEFEVSASTTVAANEENGEVGVVESGESGAKQEEKKGDSPDKEDGKKRKGLLGQLMQDRQEESGNKGKEEKDKVEVDSNSLAKGASKPLVKFSDFEILKVVGRGAFGKVFTARIKNSPVDGKVYAMKSIRKAVATNEKKVKGLQQERELLVRVRHPFIVQLYLAFQSRTKLYLLMDYINGGQLFYHMREEGLFLEKHSAFYLGELVLAVGHLHSVGIIHRDLKPENVLLQEDGHLILTDFGCSREALGDDRATSLVGTDAYMAPEILKGEGYDRRVDWWAIGVLAFHMMTGTLPFFHRNAKKMHDLITLSKPKFPSYLSSAAISLLRGLLTKDPAKRLGSKGVDEIKSHKFFKGIKFDALLNKQVAPPLIPKTADGKEDVSNFDPKYTAEPAVDTPVQTPTLHNEFSDYSYAAPSFLDHHGHPWRGRTASGSPRSVERQWGGVPASMSPKRPAIPEERAVEEEEVQRPPNAVSDFPPLPLSAKSTSEGGSESERRERMSGGLFGREVEKEEGTGSTPVAVEPSTAQRERSWANVLKSRSEELQEEGEGQSERKNADGTATSEGKVEEASAGVSSHRLAQSDVSNKSALTTPAVQLRSDGENGSERVQKGEEGGGDAMNSEKSGVEEEKTEEVKRAVEVVVEESSAVEEGASWEELAESLSTASMREEKKGEKKEAEEGKRTEDAPPSTSSASPSEVKSDANVLAASQKSAVEVKSDANVLAASQKSAVEVKSDANVMAASRKPGAGMGWGSIVKAGAVETNQRKAIAPVRQEPSPSPPPKQQPEVVDEWTVVTKKKGKRR</sequence>
<dbReference type="InterPro" id="IPR000961">
    <property type="entry name" value="AGC-kinase_C"/>
</dbReference>
<dbReference type="PROSITE" id="PS51285">
    <property type="entry name" value="AGC_KINASE_CTER"/>
    <property type="match status" value="1"/>
</dbReference>
<dbReference type="Pfam" id="PF00433">
    <property type="entry name" value="Pkinase_C"/>
    <property type="match status" value="1"/>
</dbReference>
<feature type="binding site" evidence="7">
    <location>
        <position position="330"/>
    </location>
    <ligand>
        <name>ATP</name>
        <dbReference type="ChEBI" id="CHEBI:30616"/>
    </ligand>
</feature>
<feature type="compositionally biased region" description="Low complexity" evidence="8">
    <location>
        <begin position="836"/>
        <end position="848"/>
    </location>
</feature>
<feature type="compositionally biased region" description="Basic and acidic residues" evidence="8">
    <location>
        <begin position="229"/>
        <end position="245"/>
    </location>
</feature>
<feature type="compositionally biased region" description="Basic and acidic residues" evidence="8">
    <location>
        <begin position="1"/>
        <end position="13"/>
    </location>
</feature>
<feature type="compositionally biased region" description="Gly residues" evidence="8">
    <location>
        <begin position="44"/>
        <end position="56"/>
    </location>
</feature>
<feature type="compositionally biased region" description="Basic and acidic residues" evidence="8">
    <location>
        <begin position="796"/>
        <end position="810"/>
    </location>
</feature>
<proteinExistence type="predicted"/>
<dbReference type="Gene3D" id="1.10.510.10">
    <property type="entry name" value="Transferase(Phosphotransferase) domain 1"/>
    <property type="match status" value="1"/>
</dbReference>
<evidence type="ECO:0000256" key="6">
    <source>
        <dbReference type="ARBA" id="ARBA00022840"/>
    </source>
</evidence>
<feature type="region of interest" description="Disordered" evidence="8">
    <location>
        <begin position="186"/>
        <end position="205"/>
    </location>
</feature>
<evidence type="ECO:0000256" key="2">
    <source>
        <dbReference type="ARBA" id="ARBA00022553"/>
    </source>
</evidence>
<keyword evidence="5" id="KW-0418">Kinase</keyword>
<dbReference type="InterPro" id="IPR017892">
    <property type="entry name" value="Pkinase_C"/>
</dbReference>
<feature type="region of interest" description="Disordered" evidence="8">
    <location>
        <begin position="1"/>
        <end position="58"/>
    </location>
</feature>
<dbReference type="InterPro" id="IPR000719">
    <property type="entry name" value="Prot_kinase_dom"/>
</dbReference>
<evidence type="ECO:0008006" key="12">
    <source>
        <dbReference type="Google" id="ProtNLM"/>
    </source>
</evidence>
<keyword evidence="3" id="KW-0808">Transferase</keyword>
<dbReference type="AlphaFoldDB" id="A0A7S3LUC7"/>
<protein>
    <recommendedName>
        <fullName evidence="12">Ribosomal protein S6 kinase</fullName>
    </recommendedName>
</protein>
<dbReference type="PROSITE" id="PS00108">
    <property type="entry name" value="PROTEIN_KINASE_ST"/>
    <property type="match status" value="1"/>
</dbReference>
<organism evidence="11">
    <name type="scientific">Palpitomonas bilix</name>
    <dbReference type="NCBI Taxonomy" id="652834"/>
    <lineage>
        <taxon>Eukaryota</taxon>
        <taxon>Eukaryota incertae sedis</taxon>
    </lineage>
</organism>
<dbReference type="InterPro" id="IPR008271">
    <property type="entry name" value="Ser/Thr_kinase_AS"/>
</dbReference>
<evidence type="ECO:0000259" key="9">
    <source>
        <dbReference type="PROSITE" id="PS50011"/>
    </source>
</evidence>
<evidence type="ECO:0000256" key="3">
    <source>
        <dbReference type="ARBA" id="ARBA00022679"/>
    </source>
</evidence>
<dbReference type="EMBL" id="HBIB01041744">
    <property type="protein sequence ID" value="CAE0264977.1"/>
    <property type="molecule type" value="Transcribed_RNA"/>
</dbReference>
<keyword evidence="6 7" id="KW-0067">ATP-binding</keyword>
<evidence type="ECO:0000313" key="11">
    <source>
        <dbReference type="EMBL" id="CAE0264977.1"/>
    </source>
</evidence>
<gene>
    <name evidence="11" type="ORF">PBIL07802_LOCUS27311</name>
</gene>
<keyword evidence="2" id="KW-0597">Phosphoprotein</keyword>
<dbReference type="SMART" id="SM00220">
    <property type="entry name" value="S_TKc"/>
    <property type="match status" value="1"/>
</dbReference>
<name>A0A7S3LUC7_9EUKA</name>
<accession>A0A7S3LUC7</accession>
<feature type="region of interest" description="Disordered" evidence="8">
    <location>
        <begin position="621"/>
        <end position="903"/>
    </location>
</feature>
<evidence type="ECO:0000256" key="7">
    <source>
        <dbReference type="PROSITE-ProRule" id="PRU10141"/>
    </source>
</evidence>
<dbReference type="FunFam" id="1.10.510.10:FF:000008">
    <property type="entry name" value="Non-specific serine/threonine protein kinase"/>
    <property type="match status" value="1"/>
</dbReference>
<feature type="compositionally biased region" description="Basic and acidic residues" evidence="8">
    <location>
        <begin position="821"/>
        <end position="835"/>
    </location>
</feature>
<dbReference type="GO" id="GO:0005524">
    <property type="term" value="F:ATP binding"/>
    <property type="evidence" value="ECO:0007669"/>
    <property type="project" value="UniProtKB-UniRule"/>
</dbReference>
<dbReference type="InterPro" id="IPR017441">
    <property type="entry name" value="Protein_kinase_ATP_BS"/>
</dbReference>
<dbReference type="PANTHER" id="PTHR24351">
    <property type="entry name" value="RIBOSOMAL PROTEIN S6 KINASE"/>
    <property type="match status" value="1"/>
</dbReference>
<feature type="compositionally biased region" description="Low complexity" evidence="8">
    <location>
        <begin position="211"/>
        <end position="228"/>
    </location>
</feature>
<dbReference type="Pfam" id="PF00069">
    <property type="entry name" value="Pkinase"/>
    <property type="match status" value="1"/>
</dbReference>
<keyword evidence="1" id="KW-0723">Serine/threonine-protein kinase</keyword>
<evidence type="ECO:0000256" key="1">
    <source>
        <dbReference type="ARBA" id="ARBA00022527"/>
    </source>
</evidence>
<feature type="domain" description="AGC-kinase C-terminal" evidence="10">
    <location>
        <begin position="552"/>
        <end position="620"/>
    </location>
</feature>
<feature type="compositionally biased region" description="Low complexity" evidence="8">
    <location>
        <begin position="883"/>
        <end position="893"/>
    </location>
</feature>
<dbReference type="SUPFAM" id="SSF56112">
    <property type="entry name" value="Protein kinase-like (PK-like)"/>
    <property type="match status" value="1"/>
</dbReference>
<feature type="region of interest" description="Disordered" evidence="8">
    <location>
        <begin position="211"/>
        <end position="278"/>
    </location>
</feature>
<keyword evidence="4 7" id="KW-0547">Nucleotide-binding</keyword>
<dbReference type="SMART" id="SM00133">
    <property type="entry name" value="S_TK_X"/>
    <property type="match status" value="1"/>
</dbReference>
<dbReference type="InterPro" id="IPR011009">
    <property type="entry name" value="Kinase-like_dom_sf"/>
</dbReference>
<dbReference type="InterPro" id="IPR045270">
    <property type="entry name" value="STKc_AGC"/>
</dbReference>
<feature type="compositionally biased region" description="Basic and acidic residues" evidence="8">
    <location>
        <begin position="20"/>
        <end position="36"/>
    </location>
</feature>
<reference evidence="11" key="1">
    <citation type="submission" date="2021-01" db="EMBL/GenBank/DDBJ databases">
        <authorList>
            <person name="Corre E."/>
            <person name="Pelletier E."/>
            <person name="Niang G."/>
            <person name="Scheremetjew M."/>
            <person name="Finn R."/>
            <person name="Kale V."/>
            <person name="Holt S."/>
            <person name="Cochrane G."/>
            <person name="Meng A."/>
            <person name="Brown T."/>
            <person name="Cohen L."/>
        </authorList>
    </citation>
    <scope>NUCLEOTIDE SEQUENCE</scope>
    <source>
        <strain evidence="11">NIES-2562</strain>
    </source>
</reference>
<evidence type="ECO:0000256" key="5">
    <source>
        <dbReference type="ARBA" id="ARBA00022777"/>
    </source>
</evidence>
<evidence type="ECO:0000259" key="10">
    <source>
        <dbReference type="PROSITE" id="PS51285"/>
    </source>
</evidence>
<dbReference type="PROSITE" id="PS00107">
    <property type="entry name" value="PROTEIN_KINASE_ATP"/>
    <property type="match status" value="1"/>
</dbReference>
<dbReference type="CDD" id="cd05123">
    <property type="entry name" value="STKc_AGC"/>
    <property type="match status" value="1"/>
</dbReference>
<evidence type="ECO:0000256" key="8">
    <source>
        <dbReference type="SAM" id="MobiDB-lite"/>
    </source>
</evidence>
<feature type="region of interest" description="Disordered" evidence="8">
    <location>
        <begin position="101"/>
        <end position="156"/>
    </location>
</feature>
<feature type="compositionally biased region" description="Basic and acidic residues" evidence="8">
    <location>
        <begin position="863"/>
        <end position="882"/>
    </location>
</feature>
<feature type="domain" description="Protein kinase" evidence="9">
    <location>
        <begin position="294"/>
        <end position="551"/>
    </location>
</feature>
<evidence type="ECO:0000256" key="4">
    <source>
        <dbReference type="ARBA" id="ARBA00022741"/>
    </source>
</evidence>
<feature type="region of interest" description="Disordered" evidence="8">
    <location>
        <begin position="962"/>
        <end position="999"/>
    </location>
</feature>
<dbReference type="GO" id="GO:0004674">
    <property type="term" value="F:protein serine/threonine kinase activity"/>
    <property type="evidence" value="ECO:0007669"/>
    <property type="project" value="UniProtKB-KW"/>
</dbReference>